<dbReference type="SUPFAM" id="SSF48613">
    <property type="entry name" value="Heme oxygenase-like"/>
    <property type="match status" value="1"/>
</dbReference>
<organism evidence="1 2">
    <name type="scientific">Belliella filtrata</name>
    <dbReference type="NCBI Taxonomy" id="2923435"/>
    <lineage>
        <taxon>Bacteria</taxon>
        <taxon>Pseudomonadati</taxon>
        <taxon>Bacteroidota</taxon>
        <taxon>Cytophagia</taxon>
        <taxon>Cytophagales</taxon>
        <taxon>Cyclobacteriaceae</taxon>
        <taxon>Belliella</taxon>
    </lineage>
</organism>
<keyword evidence="2" id="KW-1185">Reference proteome</keyword>
<dbReference type="Proteomes" id="UP001165489">
    <property type="component" value="Unassembled WGS sequence"/>
</dbReference>
<dbReference type="Pfam" id="PF11251">
    <property type="entry name" value="DUF3050"/>
    <property type="match status" value="1"/>
</dbReference>
<comment type="caution">
    <text evidence="1">The sequence shown here is derived from an EMBL/GenBank/DDBJ whole genome shotgun (WGS) entry which is preliminary data.</text>
</comment>
<gene>
    <name evidence="1" type="ORF">MM239_00005</name>
</gene>
<dbReference type="InterPro" id="IPR016084">
    <property type="entry name" value="Haem_Oase-like_multi-hlx"/>
</dbReference>
<sequence>MNQRIDKLLAEVAPYRNALLNHPIYNDLKSLEDFRIFMEQHVYAVWDFMTLLKALQLKLTGVSIPWVPSDEPMVTRLINDIVLAEESDEDGQGGYCSHFELYLRAMKEAGADTSKISDLIESIKSGSTFEEILKNADLSSEVKHFLQVNYEVVQLGKPHQIAASFTLGREELIPDLFRQLVNDLIQSKPGELKTLEYYFERHIHLDEDHHGPLAMKMLAHLCGDNELKWDQTKQAAIEALEARKVLWDGIHAAVRNRIAAENPIH</sequence>
<evidence type="ECO:0000313" key="2">
    <source>
        <dbReference type="Proteomes" id="UP001165489"/>
    </source>
</evidence>
<protein>
    <submittedName>
        <fullName evidence="1">DUF3050 domain-containing protein</fullName>
    </submittedName>
</protein>
<dbReference type="RefSeq" id="WP_241345705.1">
    <property type="nucleotide sequence ID" value="NZ_JAKZGP010000001.1"/>
</dbReference>
<name>A0ABS9UUX0_9BACT</name>
<dbReference type="InterPro" id="IPR024423">
    <property type="entry name" value="DUF3050"/>
</dbReference>
<reference evidence="1" key="1">
    <citation type="submission" date="2022-03" db="EMBL/GenBank/DDBJ databases">
        <title>De novo assembled genomes of Belliella spp. (Cyclobacteriaceae) strains.</title>
        <authorList>
            <person name="Szabo A."/>
            <person name="Korponai K."/>
            <person name="Felfoldi T."/>
        </authorList>
    </citation>
    <scope>NUCLEOTIDE SEQUENCE</scope>
    <source>
        <strain evidence="1">DSM 111904</strain>
    </source>
</reference>
<proteinExistence type="predicted"/>
<evidence type="ECO:0000313" key="1">
    <source>
        <dbReference type="EMBL" id="MCH7407760.1"/>
    </source>
</evidence>
<dbReference type="Gene3D" id="1.20.910.10">
    <property type="entry name" value="Heme oxygenase-like"/>
    <property type="match status" value="1"/>
</dbReference>
<dbReference type="EMBL" id="JAKZGP010000001">
    <property type="protein sequence ID" value="MCH7407760.1"/>
    <property type="molecule type" value="Genomic_DNA"/>
</dbReference>
<accession>A0ABS9UUX0</accession>